<dbReference type="InterPro" id="IPR013324">
    <property type="entry name" value="RNA_pol_sigma_r3/r4-like"/>
</dbReference>
<dbReference type="Gene3D" id="1.10.10.10">
    <property type="entry name" value="Winged helix-like DNA-binding domain superfamily/Winged helix DNA-binding domain"/>
    <property type="match status" value="1"/>
</dbReference>
<dbReference type="EMBL" id="JAPDDR010000015">
    <property type="protein sequence ID" value="MCW1916421.1"/>
    <property type="molecule type" value="Genomic_DNA"/>
</dbReference>
<proteinExistence type="inferred from homology"/>
<keyword evidence="4" id="KW-0238">DNA-binding</keyword>
<keyword evidence="2" id="KW-0805">Transcription regulation</keyword>
<feature type="region of interest" description="Disordered" evidence="6">
    <location>
        <begin position="90"/>
        <end position="113"/>
    </location>
</feature>
<dbReference type="RefSeq" id="WP_264515997.1">
    <property type="nucleotide sequence ID" value="NZ_JAPDDR010000015.1"/>
</dbReference>
<evidence type="ECO:0000256" key="5">
    <source>
        <dbReference type="ARBA" id="ARBA00023163"/>
    </source>
</evidence>
<evidence type="ECO:0000256" key="3">
    <source>
        <dbReference type="ARBA" id="ARBA00023082"/>
    </source>
</evidence>
<feature type="domain" description="RNA polymerase sigma factor 70 region 4 type 2" evidence="8">
    <location>
        <begin position="120"/>
        <end position="170"/>
    </location>
</feature>
<dbReference type="PANTHER" id="PTHR43133:SF8">
    <property type="entry name" value="RNA POLYMERASE SIGMA FACTOR HI_1459-RELATED"/>
    <property type="match status" value="1"/>
</dbReference>
<dbReference type="SUPFAM" id="SSF88946">
    <property type="entry name" value="Sigma2 domain of RNA polymerase sigma factors"/>
    <property type="match status" value="1"/>
</dbReference>
<organism evidence="9 10">
    <name type="scientific">Luteolibacter rhizosphaerae</name>
    <dbReference type="NCBI Taxonomy" id="2989719"/>
    <lineage>
        <taxon>Bacteria</taxon>
        <taxon>Pseudomonadati</taxon>
        <taxon>Verrucomicrobiota</taxon>
        <taxon>Verrucomicrobiia</taxon>
        <taxon>Verrucomicrobiales</taxon>
        <taxon>Verrucomicrobiaceae</taxon>
        <taxon>Luteolibacter</taxon>
    </lineage>
</organism>
<dbReference type="Pfam" id="PF04542">
    <property type="entry name" value="Sigma70_r2"/>
    <property type="match status" value="1"/>
</dbReference>
<evidence type="ECO:0000313" key="10">
    <source>
        <dbReference type="Proteomes" id="UP001165653"/>
    </source>
</evidence>
<evidence type="ECO:0000256" key="6">
    <source>
        <dbReference type="SAM" id="MobiDB-lite"/>
    </source>
</evidence>
<dbReference type="Gene3D" id="1.10.1740.10">
    <property type="match status" value="1"/>
</dbReference>
<dbReference type="Pfam" id="PF08281">
    <property type="entry name" value="Sigma70_r4_2"/>
    <property type="match status" value="1"/>
</dbReference>
<keyword evidence="3" id="KW-0731">Sigma factor</keyword>
<dbReference type="SUPFAM" id="SSF88659">
    <property type="entry name" value="Sigma3 and sigma4 domains of RNA polymerase sigma factors"/>
    <property type="match status" value="1"/>
</dbReference>
<evidence type="ECO:0000259" key="7">
    <source>
        <dbReference type="Pfam" id="PF04542"/>
    </source>
</evidence>
<dbReference type="InterPro" id="IPR014284">
    <property type="entry name" value="RNA_pol_sigma-70_dom"/>
</dbReference>
<dbReference type="Proteomes" id="UP001165653">
    <property type="component" value="Unassembled WGS sequence"/>
</dbReference>
<dbReference type="NCBIfam" id="TIGR02937">
    <property type="entry name" value="sigma70-ECF"/>
    <property type="match status" value="1"/>
</dbReference>
<sequence length="673" mass="74309">MTEQSDDELLQDWCAEGSERAFAELARRYGGLLYHTALRRTGRSDLAGEAAQGALLILARKAKGLREVPNLAGWLHRTVCYEASKLQRRERRHDARMKHMPSPDGPEEETEGWKEAAPLLDQALDGLPAKDREVIFLRYFEGLSFEEMARRFGGESATWRQRGSRAVEKLRVRLGKRGAAVSGAVLASGLGSGLSQAAPAPVLASLASSPAAGAAAISWTTLTSHSLHLMKLHPATPILATLLLAALPLTLQAIANASARERVARLEMVAGDAPPLTASETYPVTSNMTVRNKRHDVLWLADAIEKGSKGSRPDLAKAERMIQGLSADELDGLLREAIDTELPSGKRRGLISKLLLRYAHRPTPDADLERIVRTSEYLADHLGREGQDMVWGWTARTLNRWATADPQKAMAWYRDQIRCGRLDYTRVNLYTSADIYAGLMQADPRLADEFYATLPEDQQFPIANRFNAAGAEKSMEMAAKFDDPERRQSALRNIFQYGTKDKEPGEVRAWVDRAGACGQDAAELLGLSAAGDPYTEGVVSHLIKMKTEEIAERIAWLQDPAMGEESAAAVGFFLAEMMKSVPENAGKALDAEWERNPDQQMLESYMRNAGSSARAVVDALDRYRYLSNTATREEILRELLSSPGGQEVLAKMRERGISQEDLDEAQLPAELFR</sequence>
<dbReference type="CDD" id="cd06171">
    <property type="entry name" value="Sigma70_r4"/>
    <property type="match status" value="1"/>
</dbReference>
<evidence type="ECO:0000256" key="4">
    <source>
        <dbReference type="ARBA" id="ARBA00023125"/>
    </source>
</evidence>
<evidence type="ECO:0000256" key="2">
    <source>
        <dbReference type="ARBA" id="ARBA00023015"/>
    </source>
</evidence>
<evidence type="ECO:0000259" key="8">
    <source>
        <dbReference type="Pfam" id="PF08281"/>
    </source>
</evidence>
<dbReference type="InterPro" id="IPR013325">
    <property type="entry name" value="RNA_pol_sigma_r2"/>
</dbReference>
<feature type="domain" description="RNA polymerase sigma-70 region 2" evidence="7">
    <location>
        <begin position="25"/>
        <end position="92"/>
    </location>
</feature>
<keyword evidence="10" id="KW-1185">Reference proteome</keyword>
<feature type="compositionally biased region" description="Basic residues" evidence="6">
    <location>
        <begin position="90"/>
        <end position="99"/>
    </location>
</feature>
<gene>
    <name evidence="9" type="ORF">OJ996_22725</name>
</gene>
<protein>
    <submittedName>
        <fullName evidence="9">Sigma-70 family RNA polymerase sigma factor</fullName>
    </submittedName>
</protein>
<dbReference type="InterPro" id="IPR007627">
    <property type="entry name" value="RNA_pol_sigma70_r2"/>
</dbReference>
<name>A0ABT3G989_9BACT</name>
<evidence type="ECO:0000313" key="9">
    <source>
        <dbReference type="EMBL" id="MCW1916421.1"/>
    </source>
</evidence>
<dbReference type="PANTHER" id="PTHR43133">
    <property type="entry name" value="RNA POLYMERASE ECF-TYPE SIGMA FACTO"/>
    <property type="match status" value="1"/>
</dbReference>
<comment type="caution">
    <text evidence="9">The sequence shown here is derived from an EMBL/GenBank/DDBJ whole genome shotgun (WGS) entry which is preliminary data.</text>
</comment>
<reference evidence="9" key="1">
    <citation type="submission" date="2022-10" db="EMBL/GenBank/DDBJ databases">
        <title>Luteolibacter sp. GHJ8, whole genome shotgun sequencing project.</title>
        <authorList>
            <person name="Zhao G."/>
            <person name="Shen L."/>
        </authorList>
    </citation>
    <scope>NUCLEOTIDE SEQUENCE</scope>
    <source>
        <strain evidence="9">GHJ8</strain>
    </source>
</reference>
<dbReference type="InterPro" id="IPR036388">
    <property type="entry name" value="WH-like_DNA-bd_sf"/>
</dbReference>
<evidence type="ECO:0000256" key="1">
    <source>
        <dbReference type="ARBA" id="ARBA00010641"/>
    </source>
</evidence>
<keyword evidence="5" id="KW-0804">Transcription</keyword>
<dbReference type="InterPro" id="IPR039425">
    <property type="entry name" value="RNA_pol_sigma-70-like"/>
</dbReference>
<accession>A0ABT3G989</accession>
<dbReference type="InterPro" id="IPR013249">
    <property type="entry name" value="RNA_pol_sigma70_r4_t2"/>
</dbReference>
<comment type="similarity">
    <text evidence="1">Belongs to the sigma-70 factor family. ECF subfamily.</text>
</comment>